<keyword evidence="3" id="KW-0804">Transcription</keyword>
<comment type="caution">
    <text evidence="4">The sequence shown here is derived from an EMBL/GenBank/DDBJ whole genome shotgun (WGS) entry which is preliminary data.</text>
</comment>
<name>A0A501XEZ8_9SPHN</name>
<evidence type="ECO:0000256" key="3">
    <source>
        <dbReference type="ARBA" id="ARBA00023163"/>
    </source>
</evidence>
<protein>
    <submittedName>
        <fullName evidence="4">Uncharacterized protein</fullName>
    </submittedName>
</protein>
<dbReference type="SUPFAM" id="SSF48008">
    <property type="entry name" value="GntR ligand-binding domain-like"/>
    <property type="match status" value="1"/>
</dbReference>
<sequence>MSQGRHRRSYPAVHGVGKLASDIFSRIAGGHNQPGAATSFDWLAGHVDAPAPDILAALAELEQAHALVRCPDGWELAGCCLEPRNPVLARHRPGLESLLAAAVAGITPGQAAGLFSAYDRLAGLAGDGSAATRAAAYGLYLRRLAEATPDAGFAPLVELFLAEAGETVSAFTALQIERRPPDPDEPLARLARALMAGRAEEAAAAFAAHLDELAAA</sequence>
<organism evidence="4 5">
    <name type="scientific">Sandaracinobacter neustonicus</name>
    <dbReference type="NCBI Taxonomy" id="1715348"/>
    <lineage>
        <taxon>Bacteria</taxon>
        <taxon>Pseudomonadati</taxon>
        <taxon>Pseudomonadota</taxon>
        <taxon>Alphaproteobacteria</taxon>
        <taxon>Sphingomonadales</taxon>
        <taxon>Sphingosinicellaceae</taxon>
        <taxon>Sandaracinobacter</taxon>
    </lineage>
</organism>
<dbReference type="GO" id="GO:0003677">
    <property type="term" value="F:DNA binding"/>
    <property type="evidence" value="ECO:0007669"/>
    <property type="project" value="UniProtKB-KW"/>
</dbReference>
<reference evidence="4 5" key="1">
    <citation type="submission" date="2019-06" db="EMBL/GenBank/DDBJ databases">
        <authorList>
            <person name="Lee I."/>
            <person name="Jang G.I."/>
            <person name="Hwang C.Y."/>
        </authorList>
    </citation>
    <scope>NUCLEOTIDE SEQUENCE [LARGE SCALE GENOMIC DNA]</scope>
    <source>
        <strain evidence="4 5">PAMC 28131</strain>
    </source>
</reference>
<evidence type="ECO:0000313" key="5">
    <source>
        <dbReference type="Proteomes" id="UP000319897"/>
    </source>
</evidence>
<keyword evidence="1" id="KW-0805">Transcription regulation</keyword>
<dbReference type="InterPro" id="IPR008920">
    <property type="entry name" value="TF_FadR/GntR_C"/>
</dbReference>
<dbReference type="Proteomes" id="UP000319897">
    <property type="component" value="Unassembled WGS sequence"/>
</dbReference>
<proteinExistence type="predicted"/>
<evidence type="ECO:0000256" key="2">
    <source>
        <dbReference type="ARBA" id="ARBA00023125"/>
    </source>
</evidence>
<evidence type="ECO:0000313" key="4">
    <source>
        <dbReference type="EMBL" id="TPE59090.1"/>
    </source>
</evidence>
<gene>
    <name evidence="4" type="ORF">FJQ54_14950</name>
</gene>
<keyword evidence="2" id="KW-0238">DNA-binding</keyword>
<accession>A0A501XEZ8</accession>
<dbReference type="RefSeq" id="WP_140929225.1">
    <property type="nucleotide sequence ID" value="NZ_VFSU01000032.1"/>
</dbReference>
<dbReference type="EMBL" id="VFSU01000032">
    <property type="protein sequence ID" value="TPE59090.1"/>
    <property type="molecule type" value="Genomic_DNA"/>
</dbReference>
<dbReference type="AlphaFoldDB" id="A0A501XEZ8"/>
<evidence type="ECO:0000256" key="1">
    <source>
        <dbReference type="ARBA" id="ARBA00023015"/>
    </source>
</evidence>
<keyword evidence="5" id="KW-1185">Reference proteome</keyword>